<protein>
    <recommendedName>
        <fullName evidence="3">Protein FAM98A</fullName>
    </recommendedName>
</protein>
<gene>
    <name evidence="2" type="ORF">TDIB3V08_LOCUS8067</name>
</gene>
<proteinExistence type="inferred from homology"/>
<evidence type="ECO:0008006" key="3">
    <source>
        <dbReference type="Google" id="ProtNLM"/>
    </source>
</evidence>
<dbReference type="InterPro" id="IPR018797">
    <property type="entry name" value="FAM98"/>
</dbReference>
<dbReference type="PANTHER" id="PTHR31353:SF1">
    <property type="entry name" value="PROTEIN FAM98B"/>
    <property type="match status" value="1"/>
</dbReference>
<dbReference type="Pfam" id="PF10239">
    <property type="entry name" value="DUF2465"/>
    <property type="match status" value="2"/>
</dbReference>
<dbReference type="PANTHER" id="PTHR31353">
    <property type="entry name" value="FAM98"/>
    <property type="match status" value="1"/>
</dbReference>
<sequence>MENDILDALEDIGYAGPMLEEGGLEKALEGGPKSVEYTALVEWLSKELKFLCKMEEHVNAIVSPEDSSSFLLEVSSFLKELGCGYSCLLEGHMSERLHTRQNRVLLLDFLLTELEAARMVLVNKPELNKTMELQLNESSTASDLKNMLIALKFPKPPANITPGLLFGKVETKVETEVSLSVELAQRVRLDITPGLLFGKVETKMKEVLSKASPELIGKPLFTGVLSEKQWHQLEELHKEMQQEYRLRREMLIKRIDWSERVRNQQDEIAAMFLSKRKALAIEPDVDLSDLLAAREDLAIIEKTSNASVRRNTQSSVNKVIIGRVCVFRQQGYHRQDMTTKCDLRAMSWTALLECCVDSACLCVLRRSRTEEGDPVTSNLLLQRCPVGSSNVPEEAGAEAAAVVGEVTEEVVVVGAVIGEEGYREDGTREVVGVGFRTEVGAEAAIRTEAVEAVAIKIGAATKGAVEVDIKTEEAEVVAIKTEGAEVVAIKTEGAEEGVGVEAEGGAAISRTIIGKNTCSLSLGIFLSPCLLKRRPTEHLLQSRCLFLKVRISRQQSNKY</sequence>
<dbReference type="EMBL" id="OA568773">
    <property type="protein sequence ID" value="CAD7201876.1"/>
    <property type="molecule type" value="Genomic_DNA"/>
</dbReference>
<reference evidence="2" key="1">
    <citation type="submission" date="2020-11" db="EMBL/GenBank/DDBJ databases">
        <authorList>
            <person name="Tran Van P."/>
        </authorList>
    </citation>
    <scope>NUCLEOTIDE SEQUENCE</scope>
</reference>
<dbReference type="AlphaFoldDB" id="A0A7R8VSJ7"/>
<organism evidence="2">
    <name type="scientific">Timema douglasi</name>
    <name type="common">Walking stick</name>
    <dbReference type="NCBI Taxonomy" id="61478"/>
    <lineage>
        <taxon>Eukaryota</taxon>
        <taxon>Metazoa</taxon>
        <taxon>Ecdysozoa</taxon>
        <taxon>Arthropoda</taxon>
        <taxon>Hexapoda</taxon>
        <taxon>Insecta</taxon>
        <taxon>Pterygota</taxon>
        <taxon>Neoptera</taxon>
        <taxon>Polyneoptera</taxon>
        <taxon>Phasmatodea</taxon>
        <taxon>Timematodea</taxon>
        <taxon>Timematoidea</taxon>
        <taxon>Timematidae</taxon>
        <taxon>Timema</taxon>
    </lineage>
</organism>
<evidence type="ECO:0000256" key="1">
    <source>
        <dbReference type="ARBA" id="ARBA00007218"/>
    </source>
</evidence>
<evidence type="ECO:0000313" key="2">
    <source>
        <dbReference type="EMBL" id="CAD7201876.1"/>
    </source>
</evidence>
<accession>A0A7R8VSJ7</accession>
<dbReference type="GO" id="GO:0072669">
    <property type="term" value="C:tRNA-splicing ligase complex"/>
    <property type="evidence" value="ECO:0007669"/>
    <property type="project" value="TreeGrafter"/>
</dbReference>
<comment type="similarity">
    <text evidence="1">Belongs to the FAM98 family.</text>
</comment>
<name>A0A7R8VSJ7_TIMDO</name>